<dbReference type="Pfam" id="PF12706">
    <property type="entry name" value="Lactamase_B_2"/>
    <property type="match status" value="1"/>
</dbReference>
<protein>
    <recommendedName>
        <fullName evidence="1">Metallo-beta-lactamase domain-containing protein</fullName>
    </recommendedName>
</protein>
<dbReference type="Gene3D" id="3.60.15.10">
    <property type="entry name" value="Ribonuclease Z/Hydroxyacylglutathione hydrolase-like"/>
    <property type="match status" value="1"/>
</dbReference>
<comment type="caution">
    <text evidence="2">The sequence shown here is derived from an EMBL/GenBank/DDBJ whole genome shotgun (WGS) entry which is preliminary data.</text>
</comment>
<organism evidence="2 3">
    <name type="scientific">Apatococcus fuscideae</name>
    <dbReference type="NCBI Taxonomy" id="2026836"/>
    <lineage>
        <taxon>Eukaryota</taxon>
        <taxon>Viridiplantae</taxon>
        <taxon>Chlorophyta</taxon>
        <taxon>core chlorophytes</taxon>
        <taxon>Trebouxiophyceae</taxon>
        <taxon>Chlorellales</taxon>
        <taxon>Chlorellaceae</taxon>
        <taxon>Apatococcus</taxon>
    </lineage>
</organism>
<dbReference type="PANTHER" id="PTHR46504:SF2">
    <property type="entry name" value="TRNASE Z TRZ1"/>
    <property type="match status" value="1"/>
</dbReference>
<gene>
    <name evidence="2" type="ORF">WJX84_004197</name>
</gene>
<dbReference type="InterPro" id="IPR036866">
    <property type="entry name" value="RibonucZ/Hydroxyglut_hydro"/>
</dbReference>
<dbReference type="SUPFAM" id="SSF56281">
    <property type="entry name" value="Metallo-hydrolase/oxidoreductase"/>
    <property type="match status" value="1"/>
</dbReference>
<dbReference type="EMBL" id="JALJOV010000254">
    <property type="protein sequence ID" value="KAK9865384.1"/>
    <property type="molecule type" value="Genomic_DNA"/>
</dbReference>
<reference evidence="2 3" key="1">
    <citation type="journal article" date="2024" name="Nat. Commun.">
        <title>Phylogenomics reveals the evolutionary origins of lichenization in chlorophyte algae.</title>
        <authorList>
            <person name="Puginier C."/>
            <person name="Libourel C."/>
            <person name="Otte J."/>
            <person name="Skaloud P."/>
            <person name="Haon M."/>
            <person name="Grisel S."/>
            <person name="Petersen M."/>
            <person name="Berrin J.G."/>
            <person name="Delaux P.M."/>
            <person name="Dal Grande F."/>
            <person name="Keller J."/>
        </authorList>
    </citation>
    <scope>NUCLEOTIDE SEQUENCE [LARGE SCALE GENOMIC DNA]</scope>
    <source>
        <strain evidence="2 3">SAG 2523</strain>
    </source>
</reference>
<keyword evidence="3" id="KW-1185">Reference proteome</keyword>
<evidence type="ECO:0000313" key="2">
    <source>
        <dbReference type="EMBL" id="KAK9865384.1"/>
    </source>
</evidence>
<accession>A0AAW1T762</accession>
<sequence>MLHSLKVPRIFPASCSRHNSSRTLPGTVKHFPQVLGLKGFLSGLATHPHSISARAMASWPSIEVAGRRIEGVSIAGQETCIILPQLSLALDTGRCPQRSAFQRTVLLSHAHMDHIGGLPFHVATRALQGLPPTRVVLPSCVAKAAENLLEAHRALDGSAMPCDITPCQPGDELALMNKLICRPFQTFHPVPSQGYTLFSRKQKLRQEYIGRPNEEIRDLRMAGRDITEQIETCELAFTGDTGPEFITAEGSEDALRARLLIMELTFLDDKVSPESAHEMGHMHINDFVAHAGKFQNEHILLIHFSARYSADDIHKALDERLPADLRKRCTPFMNGWIASSS</sequence>
<evidence type="ECO:0000313" key="3">
    <source>
        <dbReference type="Proteomes" id="UP001485043"/>
    </source>
</evidence>
<dbReference type="PANTHER" id="PTHR46504">
    <property type="entry name" value="TRNASE Z TRZ1"/>
    <property type="match status" value="1"/>
</dbReference>
<name>A0AAW1T762_9CHLO</name>
<dbReference type="InterPro" id="IPR001279">
    <property type="entry name" value="Metallo-B-lactamas"/>
</dbReference>
<feature type="domain" description="Metallo-beta-lactamase" evidence="1">
    <location>
        <begin position="104"/>
        <end position="304"/>
    </location>
</feature>
<proteinExistence type="predicted"/>
<dbReference type="AlphaFoldDB" id="A0AAW1T762"/>
<dbReference type="Proteomes" id="UP001485043">
    <property type="component" value="Unassembled WGS sequence"/>
</dbReference>
<evidence type="ECO:0000259" key="1">
    <source>
        <dbReference type="Pfam" id="PF12706"/>
    </source>
</evidence>